<dbReference type="InterPro" id="IPR013085">
    <property type="entry name" value="U1-CZ_Znf_C2H2"/>
</dbReference>
<dbReference type="SUPFAM" id="SSF57667">
    <property type="entry name" value="beta-beta-alpha zinc fingers"/>
    <property type="match status" value="1"/>
</dbReference>
<name>A0A1E3PIX3_9ASCO</name>
<dbReference type="Pfam" id="PF06220">
    <property type="entry name" value="zf-U1"/>
    <property type="match status" value="1"/>
</dbReference>
<evidence type="ECO:0000256" key="2">
    <source>
        <dbReference type="ARBA" id="ARBA00022771"/>
    </source>
</evidence>
<protein>
    <recommendedName>
        <fullName evidence="4">U1-type domain-containing protein</fullName>
    </recommendedName>
</protein>
<evidence type="ECO:0000313" key="6">
    <source>
        <dbReference type="Proteomes" id="UP000095009"/>
    </source>
</evidence>
<dbReference type="InterPro" id="IPR003604">
    <property type="entry name" value="Matrin/U1-like-C_Znf_C2H2"/>
</dbReference>
<evidence type="ECO:0000256" key="3">
    <source>
        <dbReference type="ARBA" id="ARBA00022833"/>
    </source>
</evidence>
<evidence type="ECO:0000259" key="4">
    <source>
        <dbReference type="SMART" id="SM00451"/>
    </source>
</evidence>
<dbReference type="InterPro" id="IPR036236">
    <property type="entry name" value="Znf_C2H2_sf"/>
</dbReference>
<dbReference type="Gene3D" id="3.30.160.60">
    <property type="entry name" value="Classic Zinc Finger"/>
    <property type="match status" value="1"/>
</dbReference>
<organism evidence="5 6">
    <name type="scientific">Nadsonia fulvescens var. elongata DSM 6958</name>
    <dbReference type="NCBI Taxonomy" id="857566"/>
    <lineage>
        <taxon>Eukaryota</taxon>
        <taxon>Fungi</taxon>
        <taxon>Dikarya</taxon>
        <taxon>Ascomycota</taxon>
        <taxon>Saccharomycotina</taxon>
        <taxon>Dipodascomycetes</taxon>
        <taxon>Dipodascales</taxon>
        <taxon>Dipodascales incertae sedis</taxon>
        <taxon>Nadsonia</taxon>
    </lineage>
</organism>
<dbReference type="STRING" id="857566.A0A1E3PIX3"/>
<reference evidence="5 6" key="1">
    <citation type="journal article" date="2016" name="Proc. Natl. Acad. Sci. U.S.A.">
        <title>Comparative genomics of biotechnologically important yeasts.</title>
        <authorList>
            <person name="Riley R."/>
            <person name="Haridas S."/>
            <person name="Wolfe K.H."/>
            <person name="Lopes M.R."/>
            <person name="Hittinger C.T."/>
            <person name="Goeker M."/>
            <person name="Salamov A.A."/>
            <person name="Wisecaver J.H."/>
            <person name="Long T.M."/>
            <person name="Calvey C.H."/>
            <person name="Aerts A.L."/>
            <person name="Barry K.W."/>
            <person name="Choi C."/>
            <person name="Clum A."/>
            <person name="Coughlan A.Y."/>
            <person name="Deshpande S."/>
            <person name="Douglass A.P."/>
            <person name="Hanson S.J."/>
            <person name="Klenk H.-P."/>
            <person name="LaButti K.M."/>
            <person name="Lapidus A."/>
            <person name="Lindquist E.A."/>
            <person name="Lipzen A.M."/>
            <person name="Meier-Kolthoff J.P."/>
            <person name="Ohm R.A."/>
            <person name="Otillar R.P."/>
            <person name="Pangilinan J.L."/>
            <person name="Peng Y."/>
            <person name="Rokas A."/>
            <person name="Rosa C.A."/>
            <person name="Scheuner C."/>
            <person name="Sibirny A.A."/>
            <person name="Slot J.C."/>
            <person name="Stielow J.B."/>
            <person name="Sun H."/>
            <person name="Kurtzman C.P."/>
            <person name="Blackwell M."/>
            <person name="Grigoriev I.V."/>
            <person name="Jeffries T.W."/>
        </authorList>
    </citation>
    <scope>NUCLEOTIDE SEQUENCE [LARGE SCALE GENOMIC DNA]</scope>
    <source>
        <strain evidence="5 6">DSM 6958</strain>
    </source>
</reference>
<keyword evidence="2" id="KW-0863">Zinc-finger</keyword>
<evidence type="ECO:0000313" key="5">
    <source>
        <dbReference type="EMBL" id="ODQ65371.1"/>
    </source>
</evidence>
<dbReference type="OrthoDB" id="191651at2759"/>
<dbReference type="AlphaFoldDB" id="A0A1E3PIX3"/>
<dbReference type="GO" id="GO:0003676">
    <property type="term" value="F:nucleic acid binding"/>
    <property type="evidence" value="ECO:0007669"/>
    <property type="project" value="InterPro"/>
</dbReference>
<feature type="domain" description="U1-type" evidence="4">
    <location>
        <begin position="2"/>
        <end position="37"/>
    </location>
</feature>
<evidence type="ECO:0000256" key="1">
    <source>
        <dbReference type="ARBA" id="ARBA00022723"/>
    </source>
</evidence>
<sequence>MAEKFWCKHCKVFVVDTKFERAQHDSTFKHKANYQRALNAIHRENIESKKQNNASERAFIDIEKALKKSGKSFASNTSIIDNPHFIEKPGVISNQENTRIQATPDNLTKADNKELPIVKGSISNKWVGTTTNRVLNKDELEAQKRQLVQLGVNFADVKNKLRAENAEASQWVVVNETTVDENTTPEEESQLGKDSVPEVHHHPFASVTIANYQAPSITDRNKANEYNKWNLEEKIAPTVTTDDNDDLPPIVLKRKGCDLGLNKNEEKSSVKIADGLKTESKNLAKPSLFKMRKLGINANSRKN</sequence>
<dbReference type="SMART" id="SM00451">
    <property type="entry name" value="ZnF_U1"/>
    <property type="match status" value="1"/>
</dbReference>
<dbReference type="GO" id="GO:0008270">
    <property type="term" value="F:zinc ion binding"/>
    <property type="evidence" value="ECO:0007669"/>
    <property type="project" value="UniProtKB-KW"/>
</dbReference>
<keyword evidence="3" id="KW-0862">Zinc</keyword>
<proteinExistence type="predicted"/>
<accession>A0A1E3PIX3</accession>
<dbReference type="Proteomes" id="UP000095009">
    <property type="component" value="Unassembled WGS sequence"/>
</dbReference>
<keyword evidence="1" id="KW-0479">Metal-binding</keyword>
<dbReference type="EMBL" id="KV454410">
    <property type="protein sequence ID" value="ODQ65371.1"/>
    <property type="molecule type" value="Genomic_DNA"/>
</dbReference>
<keyword evidence="6" id="KW-1185">Reference proteome</keyword>
<gene>
    <name evidence="5" type="ORF">NADFUDRAFT_79260</name>
</gene>